<dbReference type="PATRIC" id="fig|1120928.5.peg.3159"/>
<dbReference type="EMBL" id="AYEV01000040">
    <property type="protein sequence ID" value="ESK53842.1"/>
    <property type="molecule type" value="Genomic_DNA"/>
</dbReference>
<name>V2UV33_9GAMM</name>
<gene>
    <name evidence="1" type="ORF">F990_03122</name>
</gene>
<evidence type="ECO:0000313" key="2">
    <source>
        <dbReference type="Proteomes" id="UP000017404"/>
    </source>
</evidence>
<evidence type="ECO:0000313" key="1">
    <source>
        <dbReference type="EMBL" id="ESK53842.1"/>
    </source>
</evidence>
<dbReference type="AlphaFoldDB" id="V2UV33"/>
<protein>
    <submittedName>
        <fullName evidence="1">Uncharacterized protein</fullName>
    </submittedName>
</protein>
<accession>V2UV33</accession>
<organism evidence="1 2">
    <name type="scientific">Acinetobacter tjernbergiae DSM 14971 = CIP 107465</name>
    <dbReference type="NCBI Taxonomy" id="1120928"/>
    <lineage>
        <taxon>Bacteria</taxon>
        <taxon>Pseudomonadati</taxon>
        <taxon>Pseudomonadota</taxon>
        <taxon>Gammaproteobacteria</taxon>
        <taxon>Moraxellales</taxon>
        <taxon>Moraxellaceae</taxon>
        <taxon>Acinetobacter</taxon>
    </lineage>
</organism>
<sequence length="62" mass="7164">MPFNDGQFNLVVFDPPHLFKAGKKSWLALKQGSKIFLFITYLPNDEHKPHVRLHFGIVLGMQ</sequence>
<dbReference type="STRING" id="202955.GCA_000759995_01661"/>
<proteinExistence type="predicted"/>
<comment type="caution">
    <text evidence="1">The sequence shown here is derived from an EMBL/GenBank/DDBJ whole genome shotgun (WGS) entry which is preliminary data.</text>
</comment>
<dbReference type="Proteomes" id="UP000017404">
    <property type="component" value="Unassembled WGS sequence"/>
</dbReference>
<dbReference type="eggNOG" id="COG1092">
    <property type="taxonomic scope" value="Bacteria"/>
</dbReference>
<keyword evidence="2" id="KW-1185">Reference proteome</keyword>
<reference evidence="1 2" key="1">
    <citation type="submission" date="2013-10" db="EMBL/GenBank/DDBJ databases">
        <title>The Genome Sequence of Acinetobacter tjernbergiae CIP107465.</title>
        <authorList>
            <consortium name="The Broad Institute Genomics Platform"/>
            <consortium name="The Broad Institute Genome Sequencing Center for Infectious Disease"/>
            <person name="Cerqueira G."/>
            <person name="Feldgarden M."/>
            <person name="Courvalin P."/>
            <person name="Grillot-Courvalin C."/>
            <person name="Clermont D."/>
            <person name="Rocha E."/>
            <person name="Yoon E.-J."/>
            <person name="Nemec A."/>
            <person name="Young S.K."/>
            <person name="Zeng Q."/>
            <person name="Gargeya S."/>
            <person name="Fitzgerald M."/>
            <person name="Abouelleil A."/>
            <person name="Alvarado L."/>
            <person name="Berlin A.M."/>
            <person name="Chapman S.B."/>
            <person name="Gainer-Dewar J."/>
            <person name="Goldberg J."/>
            <person name="Gnerre S."/>
            <person name="Griggs A."/>
            <person name="Gujja S."/>
            <person name="Hansen M."/>
            <person name="Howarth C."/>
            <person name="Imamovic A."/>
            <person name="Ireland A."/>
            <person name="Larimer J."/>
            <person name="McCowan C."/>
            <person name="Murphy C."/>
            <person name="Pearson M."/>
            <person name="Poon T.W."/>
            <person name="Priest M."/>
            <person name="Roberts A."/>
            <person name="Saif S."/>
            <person name="Shea T."/>
            <person name="Sykes S."/>
            <person name="Wortman J."/>
            <person name="Nusbaum C."/>
            <person name="Birren B."/>
        </authorList>
    </citation>
    <scope>NUCLEOTIDE SEQUENCE [LARGE SCALE GENOMIC DNA]</scope>
    <source>
        <strain evidence="1 2">CIP 107465</strain>
    </source>
</reference>